<sequence length="115" mass="12804">MGLTTRYLGRITGSGLLSTISVCVVGWTGCVGCVHVYTNDGHLRAAMGKRERRRKEFLRFNILVSSGITCRVLFLSYLSLFYLSFSLTARMRLSLSLSLSLSRVSLCVYLSVINL</sequence>
<comment type="caution">
    <text evidence="2">The sequence shown here is derived from an EMBL/GenBank/DDBJ whole genome shotgun (WGS) entry which is preliminary data.</text>
</comment>
<feature type="transmembrane region" description="Helical" evidence="1">
    <location>
        <begin position="58"/>
        <end position="83"/>
    </location>
</feature>
<keyword evidence="1" id="KW-0472">Membrane</keyword>
<keyword evidence="3" id="KW-1185">Reference proteome</keyword>
<proteinExistence type="predicted"/>
<organism evidence="2 3">
    <name type="scientific">Pseudoneurospora amorphoporcata</name>
    <dbReference type="NCBI Taxonomy" id="241081"/>
    <lineage>
        <taxon>Eukaryota</taxon>
        <taxon>Fungi</taxon>
        <taxon>Dikarya</taxon>
        <taxon>Ascomycota</taxon>
        <taxon>Pezizomycotina</taxon>
        <taxon>Sordariomycetes</taxon>
        <taxon>Sordariomycetidae</taxon>
        <taxon>Sordariales</taxon>
        <taxon>Sordariaceae</taxon>
        <taxon>Pseudoneurospora</taxon>
    </lineage>
</organism>
<evidence type="ECO:0000313" key="2">
    <source>
        <dbReference type="EMBL" id="KAK3952170.1"/>
    </source>
</evidence>
<name>A0AAN6NUJ9_9PEZI</name>
<dbReference type="EMBL" id="MU859129">
    <property type="protein sequence ID" value="KAK3952170.1"/>
    <property type="molecule type" value="Genomic_DNA"/>
</dbReference>
<evidence type="ECO:0008006" key="4">
    <source>
        <dbReference type="Google" id="ProtNLM"/>
    </source>
</evidence>
<dbReference type="AlphaFoldDB" id="A0AAN6NUJ9"/>
<evidence type="ECO:0000256" key="1">
    <source>
        <dbReference type="SAM" id="Phobius"/>
    </source>
</evidence>
<evidence type="ECO:0000313" key="3">
    <source>
        <dbReference type="Proteomes" id="UP001303222"/>
    </source>
</evidence>
<feature type="transmembrane region" description="Helical" evidence="1">
    <location>
        <begin position="16"/>
        <end position="37"/>
    </location>
</feature>
<accession>A0AAN6NUJ9</accession>
<gene>
    <name evidence="2" type="ORF">QBC32DRAFT_342051</name>
</gene>
<reference evidence="2" key="2">
    <citation type="submission" date="2023-06" db="EMBL/GenBank/DDBJ databases">
        <authorList>
            <consortium name="Lawrence Berkeley National Laboratory"/>
            <person name="Mondo S.J."/>
            <person name="Hensen N."/>
            <person name="Bonometti L."/>
            <person name="Westerberg I."/>
            <person name="Brannstrom I.O."/>
            <person name="Guillou S."/>
            <person name="Cros-Aarteil S."/>
            <person name="Calhoun S."/>
            <person name="Haridas S."/>
            <person name="Kuo A."/>
            <person name="Pangilinan J."/>
            <person name="Riley R."/>
            <person name="Labutti K."/>
            <person name="Andreopoulos B."/>
            <person name="Lipzen A."/>
            <person name="Chen C."/>
            <person name="Yanf M."/>
            <person name="Daum C."/>
            <person name="Ng V."/>
            <person name="Clum A."/>
            <person name="Steindorff A."/>
            <person name="Ohm R."/>
            <person name="Martin F."/>
            <person name="Silar P."/>
            <person name="Natvig D."/>
            <person name="Lalanne C."/>
            <person name="Gautier V."/>
            <person name="Ament-Velasquez S.L."/>
            <person name="Kruys A."/>
            <person name="Hutchinson M.I."/>
            <person name="Powell A.J."/>
            <person name="Barry K."/>
            <person name="Miller A.N."/>
            <person name="Grigoriev I.V."/>
            <person name="Debuchy R."/>
            <person name="Gladieux P."/>
            <person name="Thoren M.H."/>
            <person name="Johannesson H."/>
        </authorList>
    </citation>
    <scope>NUCLEOTIDE SEQUENCE</scope>
    <source>
        <strain evidence="2">CBS 626.80</strain>
    </source>
</reference>
<keyword evidence="1" id="KW-1133">Transmembrane helix</keyword>
<keyword evidence="1" id="KW-0812">Transmembrane</keyword>
<reference evidence="2" key="1">
    <citation type="journal article" date="2023" name="Mol. Phylogenet. Evol.">
        <title>Genome-scale phylogeny and comparative genomics of the fungal order Sordariales.</title>
        <authorList>
            <person name="Hensen N."/>
            <person name="Bonometti L."/>
            <person name="Westerberg I."/>
            <person name="Brannstrom I.O."/>
            <person name="Guillou S."/>
            <person name="Cros-Aarteil S."/>
            <person name="Calhoun S."/>
            <person name="Haridas S."/>
            <person name="Kuo A."/>
            <person name="Mondo S."/>
            <person name="Pangilinan J."/>
            <person name="Riley R."/>
            <person name="LaButti K."/>
            <person name="Andreopoulos B."/>
            <person name="Lipzen A."/>
            <person name="Chen C."/>
            <person name="Yan M."/>
            <person name="Daum C."/>
            <person name="Ng V."/>
            <person name="Clum A."/>
            <person name="Steindorff A."/>
            <person name="Ohm R.A."/>
            <person name="Martin F."/>
            <person name="Silar P."/>
            <person name="Natvig D.O."/>
            <person name="Lalanne C."/>
            <person name="Gautier V."/>
            <person name="Ament-Velasquez S.L."/>
            <person name="Kruys A."/>
            <person name="Hutchinson M.I."/>
            <person name="Powell A.J."/>
            <person name="Barry K."/>
            <person name="Miller A.N."/>
            <person name="Grigoriev I.V."/>
            <person name="Debuchy R."/>
            <person name="Gladieux P."/>
            <person name="Hiltunen Thoren M."/>
            <person name="Johannesson H."/>
        </authorList>
    </citation>
    <scope>NUCLEOTIDE SEQUENCE</scope>
    <source>
        <strain evidence="2">CBS 626.80</strain>
    </source>
</reference>
<dbReference type="Proteomes" id="UP001303222">
    <property type="component" value="Unassembled WGS sequence"/>
</dbReference>
<protein>
    <recommendedName>
        <fullName evidence="4">Transmembrane protein</fullName>
    </recommendedName>
</protein>
<dbReference type="PROSITE" id="PS51257">
    <property type="entry name" value="PROKAR_LIPOPROTEIN"/>
    <property type="match status" value="1"/>
</dbReference>